<name>A0A426XYQ5_ENSVE</name>
<feature type="non-terminal residue" evidence="1">
    <location>
        <position position="1"/>
    </location>
</feature>
<evidence type="ECO:0000313" key="2">
    <source>
        <dbReference type="Proteomes" id="UP000287651"/>
    </source>
</evidence>
<organism evidence="1 2">
    <name type="scientific">Ensete ventricosum</name>
    <name type="common">Abyssinian banana</name>
    <name type="synonym">Musa ensete</name>
    <dbReference type="NCBI Taxonomy" id="4639"/>
    <lineage>
        <taxon>Eukaryota</taxon>
        <taxon>Viridiplantae</taxon>
        <taxon>Streptophyta</taxon>
        <taxon>Embryophyta</taxon>
        <taxon>Tracheophyta</taxon>
        <taxon>Spermatophyta</taxon>
        <taxon>Magnoliopsida</taxon>
        <taxon>Liliopsida</taxon>
        <taxon>Zingiberales</taxon>
        <taxon>Musaceae</taxon>
        <taxon>Ensete</taxon>
    </lineage>
</organism>
<dbReference type="Proteomes" id="UP000287651">
    <property type="component" value="Unassembled WGS sequence"/>
</dbReference>
<protein>
    <submittedName>
        <fullName evidence="1">Uncharacterized protein</fullName>
    </submittedName>
</protein>
<gene>
    <name evidence="1" type="ORF">B296_00049869</name>
</gene>
<comment type="caution">
    <text evidence="1">The sequence shown here is derived from an EMBL/GenBank/DDBJ whole genome shotgun (WGS) entry which is preliminary data.</text>
</comment>
<proteinExistence type="predicted"/>
<accession>A0A426XYQ5</accession>
<evidence type="ECO:0000313" key="1">
    <source>
        <dbReference type="EMBL" id="RRT44677.1"/>
    </source>
</evidence>
<reference evidence="1 2" key="1">
    <citation type="journal article" date="2014" name="Agronomy (Basel)">
        <title>A Draft Genome Sequence for Ensete ventricosum, the Drought-Tolerant Tree Against Hunger.</title>
        <authorList>
            <person name="Harrison J."/>
            <person name="Moore K.A."/>
            <person name="Paszkiewicz K."/>
            <person name="Jones T."/>
            <person name="Grant M."/>
            <person name="Ambacheew D."/>
            <person name="Muzemil S."/>
            <person name="Studholme D.J."/>
        </authorList>
    </citation>
    <scope>NUCLEOTIDE SEQUENCE [LARGE SCALE GENOMIC DNA]</scope>
</reference>
<dbReference type="AlphaFoldDB" id="A0A426XYQ5"/>
<sequence length="50" mass="5322">LQRKIVASSFLPQGSLLVAIKEAGSKRSLLTALDSERCVLRLKGQGRLGG</sequence>
<dbReference type="EMBL" id="AMZH03016321">
    <property type="protein sequence ID" value="RRT44677.1"/>
    <property type="molecule type" value="Genomic_DNA"/>
</dbReference>